<accession>A0A9X3HUF7</accession>
<proteinExistence type="inferred from homology"/>
<dbReference type="GO" id="GO:0006355">
    <property type="term" value="P:regulation of DNA-templated transcription"/>
    <property type="evidence" value="ECO:0007669"/>
    <property type="project" value="TreeGrafter"/>
</dbReference>
<dbReference type="GO" id="GO:0000976">
    <property type="term" value="F:transcription cis-regulatory region binding"/>
    <property type="evidence" value="ECO:0007669"/>
    <property type="project" value="TreeGrafter"/>
</dbReference>
<feature type="non-terminal residue" evidence="6">
    <location>
        <position position="1"/>
    </location>
</feature>
<dbReference type="Gene3D" id="3.40.190.10">
    <property type="entry name" value="Periplasmic binding protein-like II"/>
    <property type="match status" value="2"/>
</dbReference>
<evidence type="ECO:0000313" key="6">
    <source>
        <dbReference type="EMBL" id="MCW8336611.1"/>
    </source>
</evidence>
<dbReference type="RefSeq" id="WP_265689690.1">
    <property type="nucleotide sequence ID" value="NZ_JAKRRX010000302.1"/>
</dbReference>
<evidence type="ECO:0000313" key="7">
    <source>
        <dbReference type="Proteomes" id="UP001155586"/>
    </source>
</evidence>
<dbReference type="AlphaFoldDB" id="A0A9X3HUF7"/>
<dbReference type="SUPFAM" id="SSF53850">
    <property type="entry name" value="Periplasmic binding protein-like II"/>
    <property type="match status" value="1"/>
</dbReference>
<keyword evidence="3" id="KW-0238">DNA-binding</keyword>
<keyword evidence="4" id="KW-0804">Transcription</keyword>
<evidence type="ECO:0000259" key="5">
    <source>
        <dbReference type="Pfam" id="PF03466"/>
    </source>
</evidence>
<comment type="caution">
    <text evidence="6">The sequence shown here is derived from an EMBL/GenBank/DDBJ whole genome shotgun (WGS) entry which is preliminary data.</text>
</comment>
<gene>
    <name evidence="6" type="ORF">MD483_22650</name>
</gene>
<keyword evidence="7" id="KW-1185">Reference proteome</keyword>
<feature type="domain" description="LysR substrate-binding" evidence="5">
    <location>
        <begin position="2"/>
        <end position="161"/>
    </location>
</feature>
<dbReference type="Proteomes" id="UP001155586">
    <property type="component" value="Unassembled WGS sequence"/>
</dbReference>
<evidence type="ECO:0000256" key="3">
    <source>
        <dbReference type="ARBA" id="ARBA00023125"/>
    </source>
</evidence>
<keyword evidence="2" id="KW-0805">Transcription regulation</keyword>
<reference evidence="6" key="1">
    <citation type="submission" date="2022-02" db="EMBL/GenBank/DDBJ databases">
        <title>Vibrio sp. nov., a new bacterium isolated from Bohai sea, China.</title>
        <authorList>
            <person name="Yuan Y."/>
        </authorList>
    </citation>
    <scope>NUCLEOTIDE SEQUENCE</scope>
    <source>
        <strain evidence="6">DBSS07</strain>
    </source>
</reference>
<protein>
    <submittedName>
        <fullName evidence="6">LysR substrate-binding domain-containing protein</fullName>
    </submittedName>
</protein>
<dbReference type="InterPro" id="IPR005119">
    <property type="entry name" value="LysR_subst-bd"/>
</dbReference>
<dbReference type="PANTHER" id="PTHR30126">
    <property type="entry name" value="HTH-TYPE TRANSCRIPTIONAL REGULATOR"/>
    <property type="match status" value="1"/>
</dbReference>
<evidence type="ECO:0000256" key="1">
    <source>
        <dbReference type="ARBA" id="ARBA00009437"/>
    </source>
</evidence>
<dbReference type="EMBL" id="JAKRRX010000302">
    <property type="protein sequence ID" value="MCW8336611.1"/>
    <property type="molecule type" value="Genomic_DNA"/>
</dbReference>
<organism evidence="6 7">
    <name type="scientific">Vibrio paucivorans</name>
    <dbReference type="NCBI Taxonomy" id="2829489"/>
    <lineage>
        <taxon>Bacteria</taxon>
        <taxon>Pseudomonadati</taxon>
        <taxon>Pseudomonadota</taxon>
        <taxon>Gammaproteobacteria</taxon>
        <taxon>Vibrionales</taxon>
        <taxon>Vibrionaceae</taxon>
        <taxon>Vibrio</taxon>
    </lineage>
</organism>
<name>A0A9X3HUF7_9VIBR</name>
<evidence type="ECO:0000256" key="4">
    <source>
        <dbReference type="ARBA" id="ARBA00023163"/>
    </source>
</evidence>
<sequence>RSTNRIIQGVLDYKYDLGIIEGRCDDTRTHQEEWFRDHLVVISASHHPFAKHERVSLSQLEQAQWVLREGGAGTRSIFESAMVPLIPDLDVWREYSHVPVIRSLVANGKYLSCLPFLDVAPHIERGELAALNVPELKMDRAISFIWRAEMGDHPLLECIKREAHRMMKNRK</sequence>
<evidence type="ECO:0000256" key="2">
    <source>
        <dbReference type="ARBA" id="ARBA00023015"/>
    </source>
</evidence>
<comment type="similarity">
    <text evidence="1">Belongs to the LysR transcriptional regulatory family.</text>
</comment>
<dbReference type="PANTHER" id="PTHR30126:SF94">
    <property type="entry name" value="LYSR FAMILY TRANSCRIPTIONAL REGULATOR"/>
    <property type="match status" value="1"/>
</dbReference>
<dbReference type="Pfam" id="PF03466">
    <property type="entry name" value="LysR_substrate"/>
    <property type="match status" value="1"/>
</dbReference>